<dbReference type="NCBIfam" id="NF001933">
    <property type="entry name" value="PRK00711.1"/>
    <property type="match status" value="1"/>
</dbReference>
<comment type="similarity">
    <text evidence="1">Belongs to the DadA oxidoreductase family.</text>
</comment>
<dbReference type="Pfam" id="PF01266">
    <property type="entry name" value="DAO"/>
    <property type="match status" value="1"/>
</dbReference>
<keyword evidence="2 5" id="KW-0560">Oxidoreductase</keyword>
<keyword evidence="6" id="KW-1185">Reference proteome</keyword>
<feature type="transmembrane region" description="Helical" evidence="3">
    <location>
        <begin position="16"/>
        <end position="33"/>
    </location>
</feature>
<dbReference type="InterPro" id="IPR036188">
    <property type="entry name" value="FAD/NAD-bd_sf"/>
</dbReference>
<dbReference type="Proteomes" id="UP001205843">
    <property type="component" value="Unassembled WGS sequence"/>
</dbReference>
<dbReference type="Gene3D" id="3.50.50.60">
    <property type="entry name" value="FAD/NAD(P)-binding domain"/>
    <property type="match status" value="2"/>
</dbReference>
<feature type="domain" description="FAD dependent oxidoreductase" evidence="4">
    <location>
        <begin position="15"/>
        <end position="417"/>
    </location>
</feature>
<dbReference type="PANTHER" id="PTHR13847">
    <property type="entry name" value="SARCOSINE DEHYDROGENASE-RELATED"/>
    <property type="match status" value="1"/>
</dbReference>
<dbReference type="InterPro" id="IPR006076">
    <property type="entry name" value="FAD-dep_OxRdtase"/>
</dbReference>
<dbReference type="PANTHER" id="PTHR13847:SF280">
    <property type="entry name" value="D-AMINO ACID DEHYDROGENASE"/>
    <property type="match status" value="1"/>
</dbReference>
<name>A0AAE3G3C7_9GAMM</name>
<sequence>MSTVSIARKNADKPDAVVLGAGIIGVATAYWLARSGLQVTVVDRRPGPALETSYGNGGQISVSHAEPWANPSAPGKVLTWLFDAGAPLLYRPKMDPAQWSWLARWMLECLPSRSRANTRRIVEIATFSREMLQAIREREGIRYDERTQGILHFYRDRKEFESAIPVAEMMREMGCDREVVDREAILRLEPAFAAHGQDIIGGTYTRSDESGDIHLFTRGLADVCERMGVRFLFNQDIESLETAGGSVRAVHLRDRADGDRPSRIEARTVVAAMGSYAAPFLKRYGVRLPIYPAKGYSMTIPVGPEHDAPTVSLTDDQYKLVYSRLGDRLRVAGSAELVGYDTGINQTRCNAIFENVRNLFPNAGDYEQVQFWTGLRPATPSNVPILERRGFDNLYLNLGHGTLGWTMGCGSGYVVARQVASDLGAPQIEAFDVGAERAQALRLAA</sequence>
<organism evidence="5 6">
    <name type="scientific">Natronocella acetinitrilica</name>
    <dbReference type="NCBI Taxonomy" id="414046"/>
    <lineage>
        <taxon>Bacteria</taxon>
        <taxon>Pseudomonadati</taxon>
        <taxon>Pseudomonadota</taxon>
        <taxon>Gammaproteobacteria</taxon>
        <taxon>Chromatiales</taxon>
        <taxon>Ectothiorhodospiraceae</taxon>
        <taxon>Natronocella</taxon>
    </lineage>
</organism>
<dbReference type="GO" id="GO:0005886">
    <property type="term" value="C:plasma membrane"/>
    <property type="evidence" value="ECO:0007669"/>
    <property type="project" value="TreeGrafter"/>
</dbReference>
<keyword evidence="3" id="KW-1133">Transmembrane helix</keyword>
<reference evidence="5" key="1">
    <citation type="submission" date="2022-03" db="EMBL/GenBank/DDBJ databases">
        <title>Genomic Encyclopedia of Type Strains, Phase III (KMG-III): the genomes of soil and plant-associated and newly described type strains.</title>
        <authorList>
            <person name="Whitman W."/>
        </authorList>
    </citation>
    <scope>NUCLEOTIDE SEQUENCE</scope>
    <source>
        <strain evidence="5">ANL 6-2</strain>
    </source>
</reference>
<keyword evidence="3" id="KW-0812">Transmembrane</keyword>
<dbReference type="EMBL" id="JALJXV010000004">
    <property type="protein sequence ID" value="MCP1674904.1"/>
    <property type="molecule type" value="Genomic_DNA"/>
</dbReference>
<dbReference type="AlphaFoldDB" id="A0AAE3G3C7"/>
<evidence type="ECO:0000313" key="5">
    <source>
        <dbReference type="EMBL" id="MCP1674904.1"/>
    </source>
</evidence>
<comment type="caution">
    <text evidence="5">The sequence shown here is derived from an EMBL/GenBank/DDBJ whole genome shotgun (WGS) entry which is preliminary data.</text>
</comment>
<proteinExistence type="inferred from homology"/>
<gene>
    <name evidence="5" type="ORF">J2T57_002042</name>
</gene>
<dbReference type="EC" id="1.4.99.-" evidence="5"/>
<accession>A0AAE3G3C7</accession>
<evidence type="ECO:0000256" key="2">
    <source>
        <dbReference type="ARBA" id="ARBA00023002"/>
    </source>
</evidence>
<evidence type="ECO:0000256" key="1">
    <source>
        <dbReference type="ARBA" id="ARBA00009410"/>
    </source>
</evidence>
<dbReference type="GO" id="GO:0005737">
    <property type="term" value="C:cytoplasm"/>
    <property type="evidence" value="ECO:0007669"/>
    <property type="project" value="TreeGrafter"/>
</dbReference>
<evidence type="ECO:0000313" key="6">
    <source>
        <dbReference type="Proteomes" id="UP001205843"/>
    </source>
</evidence>
<dbReference type="SUPFAM" id="SSF51905">
    <property type="entry name" value="FAD/NAD(P)-binding domain"/>
    <property type="match status" value="1"/>
</dbReference>
<evidence type="ECO:0000259" key="4">
    <source>
        <dbReference type="Pfam" id="PF01266"/>
    </source>
</evidence>
<dbReference type="RefSeq" id="WP_253477486.1">
    <property type="nucleotide sequence ID" value="NZ_JALJXV010000004.1"/>
</dbReference>
<keyword evidence="3" id="KW-0472">Membrane</keyword>
<dbReference type="SUPFAM" id="SSF54373">
    <property type="entry name" value="FAD-linked reductases, C-terminal domain"/>
    <property type="match status" value="1"/>
</dbReference>
<evidence type="ECO:0000256" key="3">
    <source>
        <dbReference type="SAM" id="Phobius"/>
    </source>
</evidence>
<protein>
    <submittedName>
        <fullName evidence="5">D-amino-acid dehydrogenase</fullName>
        <ecNumber evidence="5">1.4.99.-</ecNumber>
    </submittedName>
</protein>
<dbReference type="Gene3D" id="3.30.9.10">
    <property type="entry name" value="D-Amino Acid Oxidase, subunit A, domain 2"/>
    <property type="match status" value="1"/>
</dbReference>
<dbReference type="GO" id="GO:0008718">
    <property type="term" value="F:D-amino-acid dehydrogenase activity"/>
    <property type="evidence" value="ECO:0007669"/>
    <property type="project" value="TreeGrafter"/>
</dbReference>
<dbReference type="GO" id="GO:0055130">
    <property type="term" value="P:D-alanine catabolic process"/>
    <property type="evidence" value="ECO:0007669"/>
    <property type="project" value="TreeGrafter"/>
</dbReference>